<dbReference type="PROSITE" id="PS51257">
    <property type="entry name" value="PROKAR_LIPOPROTEIN"/>
    <property type="match status" value="1"/>
</dbReference>
<evidence type="ECO:0000256" key="2">
    <source>
        <dbReference type="ARBA" id="ARBA00006275"/>
    </source>
</evidence>
<evidence type="ECO:0000313" key="9">
    <source>
        <dbReference type="Proteomes" id="UP000552615"/>
    </source>
</evidence>
<dbReference type="Pfam" id="PF07980">
    <property type="entry name" value="SusD_RagB"/>
    <property type="match status" value="1"/>
</dbReference>
<keyword evidence="9" id="KW-1185">Reference proteome</keyword>
<name>A0A7Y0FHV3_9FLAO</name>
<evidence type="ECO:0000259" key="6">
    <source>
        <dbReference type="Pfam" id="PF07980"/>
    </source>
</evidence>
<dbReference type="InterPro" id="IPR011990">
    <property type="entry name" value="TPR-like_helical_dom_sf"/>
</dbReference>
<dbReference type="Pfam" id="PF14322">
    <property type="entry name" value="SusD-like_3"/>
    <property type="match status" value="1"/>
</dbReference>
<comment type="similarity">
    <text evidence="2">Belongs to the SusD family.</text>
</comment>
<organism evidence="8 9">
    <name type="scientific">Chryseobacterium cheonjiense</name>
    <dbReference type="NCBI Taxonomy" id="2728845"/>
    <lineage>
        <taxon>Bacteria</taxon>
        <taxon>Pseudomonadati</taxon>
        <taxon>Bacteroidota</taxon>
        <taxon>Flavobacteriia</taxon>
        <taxon>Flavobacteriales</taxon>
        <taxon>Weeksellaceae</taxon>
        <taxon>Chryseobacterium group</taxon>
        <taxon>Chryseobacterium</taxon>
    </lineage>
</organism>
<evidence type="ECO:0000313" key="8">
    <source>
        <dbReference type="EMBL" id="NML56769.1"/>
    </source>
</evidence>
<dbReference type="AlphaFoldDB" id="A0A7Y0FHV3"/>
<comment type="subcellular location">
    <subcellularLocation>
        <location evidence="1">Cell outer membrane</location>
    </subcellularLocation>
</comment>
<dbReference type="Gene3D" id="1.25.40.390">
    <property type="match status" value="1"/>
</dbReference>
<keyword evidence="4" id="KW-0472">Membrane</keyword>
<dbReference type="Proteomes" id="UP000552615">
    <property type="component" value="Unassembled WGS sequence"/>
</dbReference>
<sequence length="461" mass="51887">MKTTTIKQIIYAVSVGLLLTAVSCEKWIETDFPNNQLPTELVFEDEQTAEAALAGLYSSLWSNSLLSGGVEGFGLLGGLYTDDISTVYTPGINGVSDIYYNAQIPNNSVVTNVWTNAYQQIYACNSIIEGVRNSTSLSQKVRDRITGEALFVRSMLYFYLQQIYGEIPYTDTTDYTINSQLARMPENEFMTRIETDMSEGANLLQESYRNAERIYPNRYAAILILAKIKMLLNKNTEAEVLLQSVIQSPLYSFQNDLAKVFQKGGGHILWQLKPGNANEATKEAVLYNFTAAPLSFMVNTDLVGQYSAADLRKQQYITAVTFQSQTHYKVSKYRNLAGNNPNEYSVIMRLEEVQLLLAEVLIQQGKVAEAVNLINKTRLRAGLAALSTGLSAPAAMNELRIEKRKELFAEQGIRFFDLKRWGMLDQLTGVKPNWKPFHARWPIPNKELLINPKLNPQNEGY</sequence>
<keyword evidence="3" id="KW-0732">Signal</keyword>
<evidence type="ECO:0000256" key="1">
    <source>
        <dbReference type="ARBA" id="ARBA00004442"/>
    </source>
</evidence>
<feature type="domain" description="RagB/SusD" evidence="6">
    <location>
        <begin position="304"/>
        <end position="429"/>
    </location>
</feature>
<reference evidence="8 9" key="1">
    <citation type="submission" date="2020-04" db="EMBL/GenBank/DDBJ databases">
        <title>Chryseobacterium sp. RJ-7-14 sp. nov., isolated from Jeju soil.</title>
        <authorList>
            <person name="Dahal R.H."/>
            <person name="Chaudhary D.K."/>
        </authorList>
    </citation>
    <scope>NUCLEOTIDE SEQUENCE [LARGE SCALE GENOMIC DNA]</scope>
    <source>
        <strain evidence="8 9">RJ-7-14</strain>
    </source>
</reference>
<dbReference type="InterPro" id="IPR012944">
    <property type="entry name" value="SusD_RagB_dom"/>
</dbReference>
<protein>
    <submittedName>
        <fullName evidence="8">RagB/SusD family nutrient uptake outer membrane protein</fullName>
    </submittedName>
</protein>
<proteinExistence type="inferred from homology"/>
<dbReference type="CDD" id="cd08977">
    <property type="entry name" value="SusD"/>
    <property type="match status" value="1"/>
</dbReference>
<evidence type="ECO:0000259" key="7">
    <source>
        <dbReference type="Pfam" id="PF14322"/>
    </source>
</evidence>
<comment type="caution">
    <text evidence="8">The sequence shown here is derived from an EMBL/GenBank/DDBJ whole genome shotgun (WGS) entry which is preliminary data.</text>
</comment>
<dbReference type="GO" id="GO:0009279">
    <property type="term" value="C:cell outer membrane"/>
    <property type="evidence" value="ECO:0007669"/>
    <property type="project" value="UniProtKB-SubCell"/>
</dbReference>
<evidence type="ECO:0000256" key="5">
    <source>
        <dbReference type="ARBA" id="ARBA00023237"/>
    </source>
</evidence>
<gene>
    <name evidence="8" type="ORF">HHL20_05380</name>
</gene>
<feature type="domain" description="SusD-like N-terminal" evidence="7">
    <location>
        <begin position="98"/>
        <end position="228"/>
    </location>
</feature>
<dbReference type="InterPro" id="IPR033985">
    <property type="entry name" value="SusD-like_N"/>
</dbReference>
<keyword evidence="5" id="KW-0998">Cell outer membrane</keyword>
<dbReference type="EMBL" id="JABBGF010000001">
    <property type="protein sequence ID" value="NML56769.1"/>
    <property type="molecule type" value="Genomic_DNA"/>
</dbReference>
<accession>A0A7Y0FHV3</accession>
<evidence type="ECO:0000256" key="4">
    <source>
        <dbReference type="ARBA" id="ARBA00023136"/>
    </source>
</evidence>
<dbReference type="SUPFAM" id="SSF48452">
    <property type="entry name" value="TPR-like"/>
    <property type="match status" value="1"/>
</dbReference>
<evidence type="ECO:0000256" key="3">
    <source>
        <dbReference type="ARBA" id="ARBA00022729"/>
    </source>
</evidence>